<dbReference type="GO" id="GO:0016614">
    <property type="term" value="F:oxidoreductase activity, acting on CH-OH group of donors"/>
    <property type="evidence" value="ECO:0007669"/>
    <property type="project" value="InterPro"/>
</dbReference>
<evidence type="ECO:0000256" key="2">
    <source>
        <dbReference type="ARBA" id="ARBA00022475"/>
    </source>
</evidence>
<comment type="caution">
    <text evidence="14">The sequence shown here is derived from an EMBL/GenBank/DDBJ whole genome shotgun (WGS) entry which is preliminary data.</text>
</comment>
<dbReference type="EMBL" id="PQSP01000008">
    <property type="protein sequence ID" value="RUS65957.1"/>
    <property type="molecule type" value="Genomic_DNA"/>
</dbReference>
<keyword evidence="5 12" id="KW-0732">Signal</keyword>
<dbReference type="Proteomes" id="UP000286947">
    <property type="component" value="Unassembled WGS sequence"/>
</dbReference>
<feature type="binding site" description="covalent" evidence="9">
    <location>
        <position position="214"/>
    </location>
    <ligand>
        <name>heme c</name>
        <dbReference type="ChEBI" id="CHEBI:61717"/>
        <label>2</label>
    </ligand>
</feature>
<keyword evidence="11" id="KW-0812">Transmembrane</keyword>
<feature type="binding site" description="axial binding residue" evidence="10">
    <location>
        <position position="70"/>
    </location>
    <ligand>
        <name>heme c</name>
        <dbReference type="ChEBI" id="CHEBI:61717"/>
        <label>1</label>
    </ligand>
    <ligandPart>
        <name>Fe</name>
        <dbReference type="ChEBI" id="CHEBI:18248"/>
    </ligandPart>
</feature>
<dbReference type="RefSeq" id="WP_162615347.1">
    <property type="nucleotide sequence ID" value="NZ_PQSP01000008.1"/>
</dbReference>
<keyword evidence="2" id="KW-1003">Cell membrane</keyword>
<organism evidence="14 15">
    <name type="scientific">Saezia sanguinis</name>
    <dbReference type="NCBI Taxonomy" id="1965230"/>
    <lineage>
        <taxon>Bacteria</taxon>
        <taxon>Pseudomonadati</taxon>
        <taxon>Pseudomonadota</taxon>
        <taxon>Betaproteobacteria</taxon>
        <taxon>Burkholderiales</taxon>
        <taxon>Saeziaceae</taxon>
        <taxon>Saezia</taxon>
    </lineage>
</organism>
<feature type="binding site" description="covalent" evidence="9">
    <location>
        <position position="69"/>
    </location>
    <ligand>
        <name>heme c</name>
        <dbReference type="ChEBI" id="CHEBI:61717"/>
        <label>1</label>
    </ligand>
</feature>
<feature type="domain" description="Cytochrome c" evidence="13">
    <location>
        <begin position="349"/>
        <end position="437"/>
    </location>
</feature>
<evidence type="ECO:0000259" key="13">
    <source>
        <dbReference type="PROSITE" id="PS51007"/>
    </source>
</evidence>
<evidence type="ECO:0000256" key="3">
    <source>
        <dbReference type="ARBA" id="ARBA00022617"/>
    </source>
</evidence>
<feature type="binding site" description="axial binding residue" evidence="10">
    <location>
        <position position="366"/>
    </location>
    <ligand>
        <name>heme c</name>
        <dbReference type="ChEBI" id="CHEBI:61717"/>
        <label>3</label>
    </ligand>
    <ligandPart>
        <name>Fe</name>
        <dbReference type="ChEBI" id="CHEBI:18248"/>
    </ligandPart>
</feature>
<gene>
    <name evidence="14" type="primary">fdhC</name>
    <name evidence="14" type="ORF">CUZ56_02557</name>
</gene>
<feature type="chain" id="PRO_5019158726" evidence="12">
    <location>
        <begin position="34"/>
        <end position="505"/>
    </location>
</feature>
<feature type="binding site" description="covalent" evidence="9">
    <location>
        <position position="365"/>
    </location>
    <ligand>
        <name>heme c</name>
        <dbReference type="ChEBI" id="CHEBI:61717"/>
        <label>3</label>
    </ligand>
</feature>
<evidence type="ECO:0000256" key="4">
    <source>
        <dbReference type="ARBA" id="ARBA00022723"/>
    </source>
</evidence>
<dbReference type="InterPro" id="IPR014353">
    <property type="entry name" value="Membr-bd_ADH_cyt_c"/>
</dbReference>
<keyword evidence="6" id="KW-0677">Repeat</keyword>
<dbReference type="PROSITE" id="PS51007">
    <property type="entry name" value="CYTC"/>
    <property type="match status" value="3"/>
</dbReference>
<dbReference type="GO" id="GO:0005886">
    <property type="term" value="C:plasma membrane"/>
    <property type="evidence" value="ECO:0007669"/>
    <property type="project" value="UniProtKB-SubCell"/>
</dbReference>
<dbReference type="GO" id="GO:0020037">
    <property type="term" value="F:heme binding"/>
    <property type="evidence" value="ECO:0007669"/>
    <property type="project" value="InterPro"/>
</dbReference>
<keyword evidence="11" id="KW-1133">Transmembrane helix</keyword>
<accession>A0A433SB43</accession>
<comment type="cofactor">
    <cofactor evidence="9">
        <name>heme c</name>
        <dbReference type="ChEBI" id="CHEBI:61717"/>
    </cofactor>
    <text evidence="9">Binds 3 heme c groups covalently per subunit.</text>
</comment>
<evidence type="ECO:0000313" key="15">
    <source>
        <dbReference type="Proteomes" id="UP000286947"/>
    </source>
</evidence>
<dbReference type="Gene3D" id="1.10.760.10">
    <property type="entry name" value="Cytochrome c-like domain"/>
    <property type="match status" value="3"/>
</dbReference>
<dbReference type="GO" id="GO:0005506">
    <property type="term" value="F:iron ion binding"/>
    <property type="evidence" value="ECO:0007669"/>
    <property type="project" value="InterPro"/>
</dbReference>
<sequence precursor="true">MSINRRMAFIHQLHQRLVAVGLGLLMLTGSAMAQPASESTSDPITESTTAADLIERGRYLSTAADCYACHTKDPAQPFAGGEGIRTPFGTIYPPNITPDQRTGIGAWTDDEFYHALHSGRGRHGENLYPAMPYDSFTQIRRDDVLAIKAYLFSLPAIEQARTPNRMDFPYNIRWTLTGWKMLNFNEQEFRPNPDKSDAINRGAYLASMAHCSTCHTPRTMSMGSDPERPLAGSIVTNGWYAPNITPDEISGIGRWSDAELAQYLSTGYIPGKSSAGGPMAQAIERSLSQLPEQDINDLIAWLRDQPAMRNKEDQPTEATTAPFEWGELRDLSGTIRDTLDYRPSASTASRSFSGAQLYYGACASCHGMDGGGIAQADFPSLVNNSTLGQSTPNNVVLTILNGIERQAGDRQIFMPAFKGQFTDQEVATLTNWLFQTYGRPTTQTTDVDVNKLRTGAALGEAPIASIIKAAGVGIMALLLVFVLGWVIRFAPRIKAFFAKFKRKRK</sequence>
<evidence type="ECO:0000256" key="11">
    <source>
        <dbReference type="SAM" id="Phobius"/>
    </source>
</evidence>
<feature type="transmembrane region" description="Helical" evidence="11">
    <location>
        <begin position="469"/>
        <end position="490"/>
    </location>
</feature>
<reference evidence="14 15" key="1">
    <citation type="submission" date="2018-01" db="EMBL/GenBank/DDBJ databases">
        <title>Saezia sanguinis gen. nov., sp. nov., in the order Burkholderiales isolated from human blood.</title>
        <authorList>
            <person name="Medina-Pascual M.J."/>
            <person name="Valdezate S."/>
            <person name="Monzon S."/>
            <person name="Cuesta I."/>
            <person name="Carrasco G."/>
            <person name="Villalon P."/>
            <person name="Saez-Nieto J.A."/>
        </authorList>
    </citation>
    <scope>NUCLEOTIDE SEQUENCE [LARGE SCALE GENOMIC DNA]</scope>
    <source>
        <strain evidence="14 15">CNM695-12</strain>
    </source>
</reference>
<protein>
    <submittedName>
        <fullName evidence="14">Fructose dehydrogenase cytochrome subunit</fullName>
    </submittedName>
</protein>
<keyword evidence="15" id="KW-1185">Reference proteome</keyword>
<evidence type="ECO:0000256" key="6">
    <source>
        <dbReference type="ARBA" id="ARBA00022737"/>
    </source>
</evidence>
<dbReference type="InterPro" id="IPR051459">
    <property type="entry name" value="Cytochrome_c-type_DH"/>
</dbReference>
<keyword evidence="4 10" id="KW-0479">Metal-binding</keyword>
<name>A0A433SB43_9BURK</name>
<feature type="binding site" description="covalent" evidence="9">
    <location>
        <position position="362"/>
    </location>
    <ligand>
        <name>heme c</name>
        <dbReference type="ChEBI" id="CHEBI:61717"/>
        <label>3</label>
    </ligand>
</feature>
<feature type="binding site" description="covalent" evidence="9">
    <location>
        <position position="211"/>
    </location>
    <ligand>
        <name>heme c</name>
        <dbReference type="ChEBI" id="CHEBI:61717"/>
        <label>2</label>
    </ligand>
</feature>
<evidence type="ECO:0000256" key="12">
    <source>
        <dbReference type="SAM" id="SignalP"/>
    </source>
</evidence>
<keyword evidence="7 10" id="KW-0408">Iron</keyword>
<evidence type="ECO:0000313" key="14">
    <source>
        <dbReference type="EMBL" id="RUS65957.1"/>
    </source>
</evidence>
<proteinExistence type="predicted"/>
<feature type="binding site" description="covalent" evidence="9">
    <location>
        <position position="66"/>
    </location>
    <ligand>
        <name>heme c</name>
        <dbReference type="ChEBI" id="CHEBI:61717"/>
        <label>1</label>
    </ligand>
</feature>
<dbReference type="PIRSF" id="PIRSF000018">
    <property type="entry name" value="Mb_ADH_cyt_c"/>
    <property type="match status" value="1"/>
</dbReference>
<feature type="binding site" description="axial binding residue" evidence="10">
    <location>
        <position position="215"/>
    </location>
    <ligand>
        <name>heme c</name>
        <dbReference type="ChEBI" id="CHEBI:61717"/>
        <label>2</label>
    </ligand>
    <ligandPart>
        <name>Fe</name>
        <dbReference type="ChEBI" id="CHEBI:18248"/>
    </ligandPart>
</feature>
<evidence type="ECO:0000256" key="1">
    <source>
        <dbReference type="ARBA" id="ARBA00004236"/>
    </source>
</evidence>
<dbReference type="PANTHER" id="PTHR35008">
    <property type="entry name" value="BLL4482 PROTEIN-RELATED"/>
    <property type="match status" value="1"/>
</dbReference>
<dbReference type="Pfam" id="PF00034">
    <property type="entry name" value="Cytochrom_C"/>
    <property type="match status" value="3"/>
</dbReference>
<keyword evidence="3 9" id="KW-0349">Heme</keyword>
<dbReference type="AlphaFoldDB" id="A0A433SB43"/>
<evidence type="ECO:0000256" key="10">
    <source>
        <dbReference type="PIRSR" id="PIRSR000018-51"/>
    </source>
</evidence>
<feature type="domain" description="Cytochrome c" evidence="13">
    <location>
        <begin position="197"/>
        <end position="306"/>
    </location>
</feature>
<dbReference type="PANTHER" id="PTHR35008:SF8">
    <property type="entry name" value="ALCOHOL DEHYDROGENASE CYTOCHROME C SUBUNIT"/>
    <property type="match status" value="1"/>
</dbReference>
<comment type="subcellular location">
    <subcellularLocation>
        <location evidence="1">Cell membrane</location>
    </subcellularLocation>
</comment>
<evidence type="ECO:0000256" key="5">
    <source>
        <dbReference type="ARBA" id="ARBA00022729"/>
    </source>
</evidence>
<dbReference type="SUPFAM" id="SSF46626">
    <property type="entry name" value="Cytochrome c"/>
    <property type="match status" value="3"/>
</dbReference>
<keyword evidence="8 11" id="KW-0472">Membrane</keyword>
<dbReference type="InterPro" id="IPR036909">
    <property type="entry name" value="Cyt_c-like_dom_sf"/>
</dbReference>
<evidence type="ECO:0000256" key="8">
    <source>
        <dbReference type="ARBA" id="ARBA00023136"/>
    </source>
</evidence>
<dbReference type="InterPro" id="IPR009056">
    <property type="entry name" value="Cyt_c-like_dom"/>
</dbReference>
<feature type="domain" description="Cytochrome c" evidence="13">
    <location>
        <begin position="52"/>
        <end position="155"/>
    </location>
</feature>
<evidence type="ECO:0000256" key="9">
    <source>
        <dbReference type="PIRSR" id="PIRSR000018-50"/>
    </source>
</evidence>
<evidence type="ECO:0000256" key="7">
    <source>
        <dbReference type="ARBA" id="ARBA00023004"/>
    </source>
</evidence>
<dbReference type="GO" id="GO:0009055">
    <property type="term" value="F:electron transfer activity"/>
    <property type="evidence" value="ECO:0007669"/>
    <property type="project" value="InterPro"/>
</dbReference>
<feature type="signal peptide" evidence="12">
    <location>
        <begin position="1"/>
        <end position="33"/>
    </location>
</feature>